<protein>
    <submittedName>
        <fullName evidence="2">Uncharacterized protein</fullName>
    </submittedName>
</protein>
<gene>
    <name evidence="2" type="ORF">O181_098066</name>
</gene>
<feature type="compositionally biased region" description="Basic and acidic residues" evidence="1">
    <location>
        <begin position="12"/>
        <end position="31"/>
    </location>
</feature>
<dbReference type="Proteomes" id="UP000765509">
    <property type="component" value="Unassembled WGS sequence"/>
</dbReference>
<dbReference type="AlphaFoldDB" id="A0A9Q3PFM5"/>
<dbReference type="EMBL" id="AVOT02066570">
    <property type="protein sequence ID" value="MBW0558351.1"/>
    <property type="molecule type" value="Genomic_DNA"/>
</dbReference>
<organism evidence="2 3">
    <name type="scientific">Austropuccinia psidii MF-1</name>
    <dbReference type="NCBI Taxonomy" id="1389203"/>
    <lineage>
        <taxon>Eukaryota</taxon>
        <taxon>Fungi</taxon>
        <taxon>Dikarya</taxon>
        <taxon>Basidiomycota</taxon>
        <taxon>Pucciniomycotina</taxon>
        <taxon>Pucciniomycetes</taxon>
        <taxon>Pucciniales</taxon>
        <taxon>Sphaerophragmiaceae</taxon>
        <taxon>Austropuccinia</taxon>
    </lineage>
</organism>
<reference evidence="2" key="1">
    <citation type="submission" date="2021-03" db="EMBL/GenBank/DDBJ databases">
        <title>Draft genome sequence of rust myrtle Austropuccinia psidii MF-1, a brazilian biotype.</title>
        <authorList>
            <person name="Quecine M.C."/>
            <person name="Pachon D.M.R."/>
            <person name="Bonatelli M.L."/>
            <person name="Correr F.H."/>
            <person name="Franceschini L.M."/>
            <person name="Leite T.F."/>
            <person name="Margarido G.R.A."/>
            <person name="Almeida C.A."/>
            <person name="Ferrarezi J.A."/>
            <person name="Labate C.A."/>
        </authorList>
    </citation>
    <scope>NUCLEOTIDE SEQUENCE</scope>
    <source>
        <strain evidence="2">MF-1</strain>
    </source>
</reference>
<feature type="region of interest" description="Disordered" evidence="1">
    <location>
        <begin position="1"/>
        <end position="50"/>
    </location>
</feature>
<evidence type="ECO:0000313" key="3">
    <source>
        <dbReference type="Proteomes" id="UP000765509"/>
    </source>
</evidence>
<proteinExistence type="predicted"/>
<keyword evidence="3" id="KW-1185">Reference proteome</keyword>
<sequence length="77" mass="8983">MKTPQASQSAKYRQESPKEQPEKQEKGKVQVEKALPSELQDSEERKESHGKCVQYGKNFEGIENKEEKIINQYFPKK</sequence>
<evidence type="ECO:0000256" key="1">
    <source>
        <dbReference type="SAM" id="MobiDB-lite"/>
    </source>
</evidence>
<feature type="compositionally biased region" description="Polar residues" evidence="1">
    <location>
        <begin position="1"/>
        <end position="11"/>
    </location>
</feature>
<evidence type="ECO:0000313" key="2">
    <source>
        <dbReference type="EMBL" id="MBW0558351.1"/>
    </source>
</evidence>
<comment type="caution">
    <text evidence="2">The sequence shown here is derived from an EMBL/GenBank/DDBJ whole genome shotgun (WGS) entry which is preliminary data.</text>
</comment>
<name>A0A9Q3PFM5_9BASI</name>
<accession>A0A9Q3PFM5</accession>